<dbReference type="GO" id="GO:0006289">
    <property type="term" value="P:nucleotide-excision repair"/>
    <property type="evidence" value="ECO:0007669"/>
    <property type="project" value="InterPro"/>
</dbReference>
<dbReference type="InterPro" id="IPR001943">
    <property type="entry name" value="UVR_dom"/>
</dbReference>
<dbReference type="SUPFAM" id="SSF82771">
    <property type="entry name" value="GIY-YIG endonuclease"/>
    <property type="match status" value="1"/>
</dbReference>
<evidence type="ECO:0000259" key="2">
    <source>
        <dbReference type="PROSITE" id="PS50164"/>
    </source>
</evidence>
<evidence type="ECO:0000256" key="1">
    <source>
        <dbReference type="ARBA" id="ARBA00023236"/>
    </source>
</evidence>
<dbReference type="AlphaFoldDB" id="A0A5C5YNU5"/>
<dbReference type="GO" id="GO:0009432">
    <property type="term" value="P:SOS response"/>
    <property type="evidence" value="ECO:0007669"/>
    <property type="project" value="UniProtKB-KW"/>
</dbReference>
<keyword evidence="1" id="KW-0742">SOS response</keyword>
<dbReference type="GO" id="GO:0009380">
    <property type="term" value="C:excinuclease repair complex"/>
    <property type="evidence" value="ECO:0007669"/>
    <property type="project" value="TreeGrafter"/>
</dbReference>
<proteinExistence type="predicted"/>
<gene>
    <name evidence="3" type="primary">uvrC_2</name>
    <name evidence="3" type="ORF">CA13_70020</name>
</gene>
<dbReference type="Proteomes" id="UP000315010">
    <property type="component" value="Unassembled WGS sequence"/>
</dbReference>
<dbReference type="Gene3D" id="3.40.1440.10">
    <property type="entry name" value="GIY-YIG endonuclease"/>
    <property type="match status" value="1"/>
</dbReference>
<protein>
    <submittedName>
        <fullName evidence="3">UvrABC system protein C</fullName>
    </submittedName>
</protein>
<dbReference type="InterPro" id="IPR047296">
    <property type="entry name" value="GIY-YIG_UvrC_Cho"/>
</dbReference>
<organism evidence="3 4">
    <name type="scientific">Novipirellula herctigrandis</name>
    <dbReference type="NCBI Taxonomy" id="2527986"/>
    <lineage>
        <taxon>Bacteria</taxon>
        <taxon>Pseudomonadati</taxon>
        <taxon>Planctomycetota</taxon>
        <taxon>Planctomycetia</taxon>
        <taxon>Pirellulales</taxon>
        <taxon>Pirellulaceae</taxon>
        <taxon>Novipirellula</taxon>
    </lineage>
</organism>
<evidence type="ECO:0000313" key="3">
    <source>
        <dbReference type="EMBL" id="TWT76507.1"/>
    </source>
</evidence>
<keyword evidence="4" id="KW-1185">Reference proteome</keyword>
<dbReference type="PROSITE" id="PS50164">
    <property type="entry name" value="GIY_YIG"/>
    <property type="match status" value="1"/>
</dbReference>
<feature type="domain" description="GIY-YIG" evidence="2">
    <location>
        <begin position="47"/>
        <end position="125"/>
    </location>
</feature>
<dbReference type="PANTHER" id="PTHR30562">
    <property type="entry name" value="UVRC/OXIDOREDUCTASE"/>
    <property type="match status" value="1"/>
</dbReference>
<dbReference type="PANTHER" id="PTHR30562:SF1">
    <property type="entry name" value="UVRABC SYSTEM PROTEIN C"/>
    <property type="match status" value="1"/>
</dbReference>
<dbReference type="RefSeq" id="WP_146404263.1">
    <property type="nucleotide sequence ID" value="NZ_SJPJ01000002.1"/>
</dbReference>
<dbReference type="InterPro" id="IPR000305">
    <property type="entry name" value="GIY-YIG_endonuc"/>
</dbReference>
<dbReference type="Pfam" id="PF02151">
    <property type="entry name" value="UVR"/>
    <property type="match status" value="1"/>
</dbReference>
<name>A0A5C5YNU5_9BACT</name>
<dbReference type="OrthoDB" id="9803913at2"/>
<dbReference type="EMBL" id="SJPJ01000002">
    <property type="protein sequence ID" value="TWT76507.1"/>
    <property type="molecule type" value="Genomic_DNA"/>
</dbReference>
<sequence>MEAILRDQPTFGFGVDSLNPHPPRGIEAVGGKTKESLRGQVMQLCPRVPGVYGMLNRTGELIYVGKSKSLRSRLLSYFADSSSDEKGGRIIESTRAIQWETQPSEFASLLREQQLIRRHSPRWNVQGVPKRQRPVYLCLGRLPAPYFFLSAKAPADCVAIEGPFYGAGRMQRAIDGLNKVFRLRDCSQKQLFHFAEQLQLFDLDHRPGCLRLELDTCLGPCAAACTHEDYQLQVSAAESFLDGFNDEPIIAISEQMKRAAAKQQYELAASARRTLQSLEYVHRKLAILAKARREYTFIYPVNGYDGLNTWYLIHGGEVADVAAEPRTEADYEGLKPKLRQWRAVTKSSIDRGHGPFPHTLALVASWFRRNRDEKRRTFAPENVRRRFRASSLIVARS</sequence>
<dbReference type="InterPro" id="IPR050066">
    <property type="entry name" value="UvrABC_protein_C"/>
</dbReference>
<comment type="caution">
    <text evidence="3">The sequence shown here is derived from an EMBL/GenBank/DDBJ whole genome shotgun (WGS) entry which is preliminary data.</text>
</comment>
<accession>A0A5C5YNU5</accession>
<dbReference type="SMART" id="SM00465">
    <property type="entry name" value="GIYc"/>
    <property type="match status" value="1"/>
</dbReference>
<dbReference type="InterPro" id="IPR035901">
    <property type="entry name" value="GIY-YIG_endonuc_sf"/>
</dbReference>
<reference evidence="3 4" key="1">
    <citation type="submission" date="2019-02" db="EMBL/GenBank/DDBJ databases">
        <title>Deep-cultivation of Planctomycetes and their phenomic and genomic characterization uncovers novel biology.</title>
        <authorList>
            <person name="Wiegand S."/>
            <person name="Jogler M."/>
            <person name="Boedeker C."/>
            <person name="Pinto D."/>
            <person name="Vollmers J."/>
            <person name="Rivas-Marin E."/>
            <person name="Kohn T."/>
            <person name="Peeters S.H."/>
            <person name="Heuer A."/>
            <person name="Rast P."/>
            <person name="Oberbeckmann S."/>
            <person name="Bunk B."/>
            <person name="Jeske O."/>
            <person name="Meyerdierks A."/>
            <person name="Storesund J.E."/>
            <person name="Kallscheuer N."/>
            <person name="Luecker S."/>
            <person name="Lage O.M."/>
            <person name="Pohl T."/>
            <person name="Merkel B.J."/>
            <person name="Hornburger P."/>
            <person name="Mueller R.-W."/>
            <person name="Bruemmer F."/>
            <person name="Labrenz M."/>
            <person name="Spormann A.M."/>
            <person name="Op Den Camp H."/>
            <person name="Overmann J."/>
            <person name="Amann R."/>
            <person name="Jetten M.S.M."/>
            <person name="Mascher T."/>
            <person name="Medema M.H."/>
            <person name="Devos D.P."/>
            <person name="Kaster A.-K."/>
            <person name="Ovreas L."/>
            <person name="Rohde M."/>
            <person name="Galperin M.Y."/>
            <person name="Jogler C."/>
        </authorList>
    </citation>
    <scope>NUCLEOTIDE SEQUENCE [LARGE SCALE GENOMIC DNA]</scope>
    <source>
        <strain evidence="3 4">CA13</strain>
    </source>
</reference>
<dbReference type="InterPro" id="IPR036876">
    <property type="entry name" value="UVR_dom_sf"/>
</dbReference>
<dbReference type="CDD" id="cd10434">
    <property type="entry name" value="GIY-YIG_UvrC_Cho"/>
    <property type="match status" value="1"/>
</dbReference>
<keyword evidence="1" id="KW-0227">DNA damage</keyword>
<dbReference type="SUPFAM" id="SSF46600">
    <property type="entry name" value="C-terminal UvrC-binding domain of UvrB"/>
    <property type="match status" value="1"/>
</dbReference>
<evidence type="ECO:0000313" key="4">
    <source>
        <dbReference type="Proteomes" id="UP000315010"/>
    </source>
</evidence>
<dbReference type="Pfam" id="PF01541">
    <property type="entry name" value="GIY-YIG"/>
    <property type="match status" value="1"/>
</dbReference>